<reference evidence="1" key="4">
    <citation type="journal article" date="2001" name="Nature">
        <title>Functional annotation of a full-length mouse cDNA collection.</title>
        <authorList>
            <consortium name="The RIKEN Genome Exploration Research Group Phase II Team and the FANTOM Consortium"/>
        </authorList>
    </citation>
    <scope>NUCLEOTIDE SEQUENCE</scope>
    <source>
        <strain evidence="1">C57BL/6J</strain>
        <tissue evidence="1">Mammary gland</tissue>
    </source>
</reference>
<evidence type="ECO:0000313" key="1">
    <source>
        <dbReference type="EMBL" id="BAE37911.1"/>
    </source>
</evidence>
<organism evidence="1">
    <name type="scientific">Mus musculus</name>
    <name type="common">Mouse</name>
    <dbReference type="NCBI Taxonomy" id="10090"/>
    <lineage>
        <taxon>Eukaryota</taxon>
        <taxon>Metazoa</taxon>
        <taxon>Chordata</taxon>
        <taxon>Craniata</taxon>
        <taxon>Vertebrata</taxon>
        <taxon>Euteleostomi</taxon>
        <taxon>Mammalia</taxon>
        <taxon>Eutheria</taxon>
        <taxon>Euarchontoglires</taxon>
        <taxon>Glires</taxon>
        <taxon>Rodentia</taxon>
        <taxon>Myomorpha</taxon>
        <taxon>Muroidea</taxon>
        <taxon>Muridae</taxon>
        <taxon>Murinae</taxon>
        <taxon>Mus</taxon>
        <taxon>Mus</taxon>
    </lineage>
</organism>
<accession>Q3TP26</accession>
<name>Q3TP26_MOUSE</name>
<sequence length="101" mass="10264">MPGTGSLSSSQCRSPFAVRLYLSGTIPHQGSGCRDTGATAPGPALMSETGCQQPRAKARICVCQKCSGDPASVGLNIPAHPQTAFSSGFLVPFCCGSDNCA</sequence>
<reference evidence="1" key="2">
    <citation type="journal article" date="2000" name="Genome Res.">
        <title>Normalization and subtraction of cap-trapper-selected cDNAs to prepare full-length cDNA libraries for rapid discovery of new genes.</title>
        <authorList>
            <person name="Carninci P."/>
            <person name="Shibata Y."/>
            <person name="Hayatsu N."/>
            <person name="Sugahara Y."/>
            <person name="Shibata K."/>
            <person name="Itoh M."/>
            <person name="Konno H."/>
            <person name="Okazaki Y."/>
            <person name="Muramatsu M."/>
            <person name="Hayashizaki Y."/>
        </authorList>
    </citation>
    <scope>NUCLEOTIDE SEQUENCE</scope>
    <source>
        <strain evidence="1">C57BL/6J</strain>
        <tissue evidence="1">Mammary gland</tissue>
    </source>
</reference>
<dbReference type="EMBL" id="AK164772">
    <property type="protein sequence ID" value="BAE37911.1"/>
    <property type="molecule type" value="mRNA"/>
</dbReference>
<protein>
    <submittedName>
        <fullName evidence="1">Uncharacterized protein</fullName>
    </submittedName>
</protein>
<reference evidence="1" key="7">
    <citation type="journal article" date="2005" name="Science">
        <title>The Transcriptional Landscape of the Mammalian Genome.</title>
        <authorList>
            <consortium name="The FANTOM Consortium"/>
            <consortium name="Riken Genome Exploration Research Group and Genome Science Group (Genome Network Project Core Group)"/>
        </authorList>
    </citation>
    <scope>NUCLEOTIDE SEQUENCE</scope>
    <source>
        <strain evidence="1">C57BL/6J</strain>
        <tissue evidence="1">Mammary gland</tissue>
    </source>
</reference>
<proteinExistence type="evidence at transcript level"/>
<reference evidence="1" key="6">
    <citation type="submission" date="2004-04" db="EMBL/GenBank/DDBJ databases">
        <authorList>
            <person name="Arakawa T."/>
            <person name="Carninci P."/>
            <person name="Fukuda S."/>
            <person name="Hashizume W."/>
            <person name="Hayashida K."/>
            <person name="Hori F."/>
            <person name="Iida J."/>
            <person name="Imamura K."/>
            <person name="Imotani K."/>
            <person name="Itoh M."/>
            <person name="Kanagawa S."/>
            <person name="Kawai J."/>
            <person name="Kojima M."/>
            <person name="Konno H."/>
            <person name="Murata M."/>
            <person name="Nakamura M."/>
            <person name="Ninomiya N."/>
            <person name="Nishiyori H."/>
            <person name="Nomura K."/>
            <person name="Ohno M."/>
            <person name="Sakazume N."/>
            <person name="Sano H."/>
            <person name="Sasaki D."/>
            <person name="Shibata K."/>
            <person name="Shiraki T."/>
            <person name="Tagami M."/>
            <person name="Tagami Y."/>
            <person name="Waki K."/>
            <person name="Watahiki A."/>
            <person name="Muramatsu M."/>
            <person name="Hayashizaki Y."/>
        </authorList>
    </citation>
    <scope>NUCLEOTIDE SEQUENCE</scope>
    <source>
        <strain evidence="1">C57BL/6J</strain>
        <tissue evidence="1">Mammary gland</tissue>
    </source>
</reference>
<dbReference type="AGR" id="MGI:1930765"/>
<dbReference type="MGI" id="MGI:1930765">
    <property type="gene designation" value="Tmem115"/>
</dbReference>
<gene>
    <name evidence="2" type="primary">Tmem115</name>
    <name evidence="2" type="synonym">C78915</name>
</gene>
<evidence type="ECO:0000313" key="2">
    <source>
        <dbReference type="MGI" id="MGI:1930765"/>
    </source>
</evidence>
<reference evidence="1" key="8">
    <citation type="journal article" date="2005" name="Science">
        <title>Antisense Transcription in the Mammalian Transcriptome.</title>
        <authorList>
            <consortium name="RIKEN Genome Exploration Research Group and Genome Science Group (Genome Network Project Core Group) and the FANTOM Consortium"/>
        </authorList>
    </citation>
    <scope>NUCLEOTIDE SEQUENCE</scope>
    <source>
        <strain evidence="1">C57BL/6J</strain>
        <tissue evidence="1">Mammary gland</tissue>
    </source>
</reference>
<reference evidence="1" key="3">
    <citation type="journal article" date="2000" name="Genome Res.">
        <title>RIKEN integrated sequence analysis (RISA) system--384-format sequencing pipeline with 384 multicapillary sequencer.</title>
        <authorList>
            <person name="Shibata K."/>
            <person name="Itoh M."/>
            <person name="Aizawa K."/>
            <person name="Nagaoka S."/>
            <person name="Sasaki N."/>
            <person name="Carninci P."/>
            <person name="Konno H."/>
            <person name="Akiyama J."/>
            <person name="Nishi K."/>
            <person name="Kitsunai T."/>
            <person name="Tashiro H."/>
            <person name="Itoh M."/>
            <person name="Sumi N."/>
            <person name="Ishii Y."/>
            <person name="Nakamura S."/>
            <person name="Hazama M."/>
            <person name="Nishine T."/>
            <person name="Harada A."/>
            <person name="Yamamoto R."/>
            <person name="Matsumoto H."/>
            <person name="Sakaguchi S."/>
            <person name="Ikegami T."/>
            <person name="Kashiwagi K."/>
            <person name="Fujiwake S."/>
            <person name="Inoue K."/>
            <person name="Togawa Y."/>
            <person name="Izawa M."/>
            <person name="Ohara E."/>
            <person name="Watahiki M."/>
            <person name="Yoneda Y."/>
            <person name="Ishikawa T."/>
            <person name="Ozawa K."/>
            <person name="Tanaka T."/>
            <person name="Matsuura S."/>
            <person name="Kawai J."/>
            <person name="Okazaki Y."/>
            <person name="Muramatsu M."/>
            <person name="Inoue Y."/>
            <person name="Kira A."/>
            <person name="Hayashizaki Y."/>
        </authorList>
    </citation>
    <scope>NUCLEOTIDE SEQUENCE</scope>
    <source>
        <strain evidence="1">C57BL/6J</strain>
        <tissue evidence="1">Mammary gland</tissue>
    </source>
</reference>
<dbReference type="AlphaFoldDB" id="Q3TP26"/>
<reference evidence="1" key="5">
    <citation type="journal article" date="2002" name="Nature">
        <title>Analysis of the mouse transcriptome based on functional annotation of 60,770 full-length cDNAs.</title>
        <authorList>
            <consortium name="The FANTOM Consortium and the RIKEN Genome Exploration Research Group Phase I and II Team"/>
        </authorList>
    </citation>
    <scope>NUCLEOTIDE SEQUENCE</scope>
    <source>
        <strain evidence="1">C57BL/6J</strain>
        <tissue evidence="1">Mammary gland</tissue>
    </source>
</reference>
<reference evidence="1" key="1">
    <citation type="journal article" date="1999" name="Methods Enzymol.">
        <title>High-efficiency full-length cDNA cloning.</title>
        <authorList>
            <person name="Carninci P."/>
            <person name="Hayashizaki Y."/>
        </authorList>
    </citation>
    <scope>NUCLEOTIDE SEQUENCE</scope>
    <source>
        <strain evidence="1">C57BL/6J</strain>
        <tissue evidence="1">Mammary gland</tissue>
    </source>
</reference>